<evidence type="ECO:0000313" key="2">
    <source>
        <dbReference type="Proteomes" id="UP000018896"/>
    </source>
</evidence>
<accession>W4QYG3</accession>
<dbReference type="EMBL" id="BAUV01000041">
    <property type="protein sequence ID" value="GAE36708.1"/>
    <property type="molecule type" value="Genomic_DNA"/>
</dbReference>
<sequence>MIYRAYEPKFLWALLFILTITYAYALEATWLTFVAYGLSFVFFAAMTTSYHIEIKENELARAIKFFGFITFNKTIRAEQIEKLEVIEVGEKTIILLYVEKKMRIKLQRYSPKDFPQQLLEFAQTNNIKVIREGKV</sequence>
<dbReference type="RefSeq" id="WP_035666860.1">
    <property type="nucleotide sequence ID" value="NZ_BAUV01000041.1"/>
</dbReference>
<dbReference type="AlphaFoldDB" id="W4QYG3"/>
<dbReference type="Proteomes" id="UP000018896">
    <property type="component" value="Unassembled WGS sequence"/>
</dbReference>
<dbReference type="OrthoDB" id="2886607at2"/>
<keyword evidence="2" id="KW-1185">Reference proteome</keyword>
<evidence type="ECO:0008006" key="3">
    <source>
        <dbReference type="Google" id="ProtNLM"/>
    </source>
</evidence>
<reference evidence="1 2" key="1">
    <citation type="journal article" date="2014" name="Genome Announc.">
        <title>Draft Genome Sequences of Three Alkaliphilic Bacillus Strains, Bacillus wakoensis JCM 9140T, Bacillus akibai JCM 9157T, and Bacillus hemicellulosilyticus JCM 9152T.</title>
        <authorList>
            <person name="Yuki M."/>
            <person name="Oshima K."/>
            <person name="Suda W."/>
            <person name="Oshida Y."/>
            <person name="Kitamura K."/>
            <person name="Iida T."/>
            <person name="Hattori M."/>
            <person name="Ohkuma M."/>
        </authorList>
    </citation>
    <scope>NUCLEOTIDE SEQUENCE [LARGE SCALE GENOMIC DNA]</scope>
    <source>
        <strain evidence="1 2">JCM 9157</strain>
    </source>
</reference>
<organism evidence="1 2">
    <name type="scientific">Halalkalibacter akibai (strain ATCC 43226 / DSM 21942 / CIP 109018 / JCM 9157 / 1139)</name>
    <name type="common">Bacillus akibai</name>
    <dbReference type="NCBI Taxonomy" id="1236973"/>
    <lineage>
        <taxon>Bacteria</taxon>
        <taxon>Bacillati</taxon>
        <taxon>Bacillota</taxon>
        <taxon>Bacilli</taxon>
        <taxon>Bacillales</taxon>
        <taxon>Bacillaceae</taxon>
        <taxon>Halalkalibacter</taxon>
    </lineage>
</organism>
<gene>
    <name evidence="1" type="ORF">JCM9157_3921</name>
</gene>
<comment type="caution">
    <text evidence="1">The sequence shown here is derived from an EMBL/GenBank/DDBJ whole genome shotgun (WGS) entry which is preliminary data.</text>
</comment>
<protein>
    <recommendedName>
        <fullName evidence="3">Pore-forming protein</fullName>
    </recommendedName>
</protein>
<name>W4QYG3_HALA3</name>
<proteinExistence type="predicted"/>
<evidence type="ECO:0000313" key="1">
    <source>
        <dbReference type="EMBL" id="GAE36708.1"/>
    </source>
</evidence>